<evidence type="ECO:0000313" key="2">
    <source>
        <dbReference type="Proteomes" id="UP001221142"/>
    </source>
</evidence>
<dbReference type="EMBL" id="JARKIF010000027">
    <property type="protein sequence ID" value="KAJ7613918.1"/>
    <property type="molecule type" value="Genomic_DNA"/>
</dbReference>
<protein>
    <submittedName>
        <fullName evidence="1">Uncharacterized protein</fullName>
    </submittedName>
</protein>
<sequence length="171" mass="18426">MTGGGVALHCLDPSPLPMAAESSGTYAKSRRLGGAAHMSSSCRTGARLDDTLRSPESRSCTCSVDGRLFPLSYIRSPPSPYSFESLAQWTPLPLPECTGALTFRLETSTLGCGTSLRLGCALWRHVCTSYALDHHTHRRRSTLGRSPVATEFLRSQNAKSSCATSSRFALE</sequence>
<evidence type="ECO:0000313" key="1">
    <source>
        <dbReference type="EMBL" id="KAJ7613918.1"/>
    </source>
</evidence>
<gene>
    <name evidence="1" type="ORF">FB45DRAFT_258577</name>
</gene>
<accession>A0AAD7FDG6</accession>
<proteinExistence type="predicted"/>
<reference evidence="1" key="1">
    <citation type="submission" date="2023-03" db="EMBL/GenBank/DDBJ databases">
        <title>Massive genome expansion in bonnet fungi (Mycena s.s.) driven by repeated elements and novel gene families across ecological guilds.</title>
        <authorList>
            <consortium name="Lawrence Berkeley National Laboratory"/>
            <person name="Harder C.B."/>
            <person name="Miyauchi S."/>
            <person name="Viragh M."/>
            <person name="Kuo A."/>
            <person name="Thoen E."/>
            <person name="Andreopoulos B."/>
            <person name="Lu D."/>
            <person name="Skrede I."/>
            <person name="Drula E."/>
            <person name="Henrissat B."/>
            <person name="Morin E."/>
            <person name="Kohler A."/>
            <person name="Barry K."/>
            <person name="LaButti K."/>
            <person name="Morin E."/>
            <person name="Salamov A."/>
            <person name="Lipzen A."/>
            <person name="Mereny Z."/>
            <person name="Hegedus B."/>
            <person name="Baldrian P."/>
            <person name="Stursova M."/>
            <person name="Weitz H."/>
            <person name="Taylor A."/>
            <person name="Grigoriev I.V."/>
            <person name="Nagy L.G."/>
            <person name="Martin F."/>
            <person name="Kauserud H."/>
        </authorList>
    </citation>
    <scope>NUCLEOTIDE SEQUENCE</scope>
    <source>
        <strain evidence="1">9284</strain>
    </source>
</reference>
<keyword evidence="2" id="KW-1185">Reference proteome</keyword>
<dbReference type="Proteomes" id="UP001221142">
    <property type="component" value="Unassembled WGS sequence"/>
</dbReference>
<comment type="caution">
    <text evidence="1">The sequence shown here is derived from an EMBL/GenBank/DDBJ whole genome shotgun (WGS) entry which is preliminary data.</text>
</comment>
<organism evidence="1 2">
    <name type="scientific">Roridomyces roridus</name>
    <dbReference type="NCBI Taxonomy" id="1738132"/>
    <lineage>
        <taxon>Eukaryota</taxon>
        <taxon>Fungi</taxon>
        <taxon>Dikarya</taxon>
        <taxon>Basidiomycota</taxon>
        <taxon>Agaricomycotina</taxon>
        <taxon>Agaricomycetes</taxon>
        <taxon>Agaricomycetidae</taxon>
        <taxon>Agaricales</taxon>
        <taxon>Marasmiineae</taxon>
        <taxon>Mycenaceae</taxon>
        <taxon>Roridomyces</taxon>
    </lineage>
</organism>
<name>A0AAD7FDG6_9AGAR</name>
<dbReference type="AlphaFoldDB" id="A0AAD7FDG6"/>